<dbReference type="EMBL" id="VFWZ01000001">
    <property type="protein sequence ID" value="TPN88992.1"/>
    <property type="molecule type" value="Genomic_DNA"/>
</dbReference>
<proteinExistence type="predicted"/>
<evidence type="ECO:0000313" key="2">
    <source>
        <dbReference type="Proteomes" id="UP000315540"/>
    </source>
</evidence>
<protein>
    <submittedName>
        <fullName evidence="1">Uncharacterized protein</fullName>
    </submittedName>
</protein>
<reference evidence="1 2" key="1">
    <citation type="submission" date="2019-06" db="EMBL/GenBank/DDBJ databases">
        <authorList>
            <person name="Meng X."/>
        </authorList>
    </citation>
    <scope>NUCLEOTIDE SEQUENCE [LARGE SCALE GENOMIC DNA]</scope>
    <source>
        <strain evidence="1 2">M625</strain>
    </source>
</reference>
<dbReference type="Proteomes" id="UP000315540">
    <property type="component" value="Unassembled WGS sequence"/>
</dbReference>
<keyword evidence="2" id="KW-1185">Reference proteome</keyword>
<dbReference type="AlphaFoldDB" id="A0A504JJM4"/>
<gene>
    <name evidence="1" type="ORF">FHK87_01875</name>
</gene>
<dbReference type="OrthoDB" id="704518at2"/>
<accession>A0A504JJM4</accession>
<name>A0A504JJM4_9FLAO</name>
<sequence length="193" mass="22333">MNISKTIPFIILAILLTQCQTTKNNENLLIAPDGWKSEIIAFPLSFAPDLQYTGNEHVRFTPEWANKDSNDYFSYVFLWNIDQKPNLSAEKLENELEEYYDGLMQSVSKGQNIEVPIKSKAFFEQLNESSFVGKVLTYDAFITKDKVNLNIIVNYSFCEKSKKYQVLFKISPQTPEHAVWKKLDKVSLLENCR</sequence>
<dbReference type="RefSeq" id="WP_140589114.1">
    <property type="nucleotide sequence ID" value="NZ_VFWZ01000001.1"/>
</dbReference>
<evidence type="ECO:0000313" key="1">
    <source>
        <dbReference type="EMBL" id="TPN88992.1"/>
    </source>
</evidence>
<comment type="caution">
    <text evidence="1">The sequence shown here is derived from an EMBL/GenBank/DDBJ whole genome shotgun (WGS) entry which is preliminary data.</text>
</comment>
<organism evidence="1 2">
    <name type="scientific">Aquimarina algicola</name>
    <dbReference type="NCBI Taxonomy" id="2589995"/>
    <lineage>
        <taxon>Bacteria</taxon>
        <taxon>Pseudomonadati</taxon>
        <taxon>Bacteroidota</taxon>
        <taxon>Flavobacteriia</taxon>
        <taxon>Flavobacteriales</taxon>
        <taxon>Flavobacteriaceae</taxon>
        <taxon>Aquimarina</taxon>
    </lineage>
</organism>